<dbReference type="Gene3D" id="3.60.15.10">
    <property type="entry name" value="Ribonuclease Z/Hydroxyacylglutathione hydrolase-like"/>
    <property type="match status" value="1"/>
</dbReference>
<proteinExistence type="predicted"/>
<dbReference type="PANTHER" id="PTHR30619">
    <property type="entry name" value="DNA INTERNALIZATION/COMPETENCE PROTEIN COMEC/REC2"/>
    <property type="match status" value="1"/>
</dbReference>
<dbReference type="PANTHER" id="PTHR30619:SF1">
    <property type="entry name" value="RECOMBINATION PROTEIN 2"/>
    <property type="match status" value="1"/>
</dbReference>
<organism evidence="1 2">
    <name type="scientific">Streptomyces violaceus</name>
    <name type="common">Streptomyces venezuelae</name>
    <dbReference type="NCBI Taxonomy" id="1936"/>
    <lineage>
        <taxon>Bacteria</taxon>
        <taxon>Bacillati</taxon>
        <taxon>Actinomycetota</taxon>
        <taxon>Actinomycetes</taxon>
        <taxon>Kitasatosporales</taxon>
        <taxon>Streptomycetaceae</taxon>
        <taxon>Streptomyces</taxon>
    </lineage>
</organism>
<dbReference type="Proteomes" id="UP001249394">
    <property type="component" value="Chromosome"/>
</dbReference>
<gene>
    <name evidence="1" type="ORF">RI060_30800</name>
</gene>
<name>A0ABY9UEZ6_STRVL</name>
<dbReference type="EMBL" id="CP134213">
    <property type="protein sequence ID" value="WND21464.1"/>
    <property type="molecule type" value="Genomic_DNA"/>
</dbReference>
<reference evidence="1 2" key="1">
    <citation type="submission" date="2023-09" db="EMBL/GenBank/DDBJ databases">
        <title>The genome sequence of Streptomyces anthocyanicus.</title>
        <authorList>
            <person name="Mo P."/>
        </authorList>
    </citation>
    <scope>NUCLEOTIDE SEQUENCE [LARGE SCALE GENOMIC DNA]</scope>
    <source>
        <strain evidence="1 2">JCM 4387</strain>
    </source>
</reference>
<dbReference type="SUPFAM" id="SSF56281">
    <property type="entry name" value="Metallo-hydrolase/oxidoreductase"/>
    <property type="match status" value="1"/>
</dbReference>
<evidence type="ECO:0008006" key="3">
    <source>
        <dbReference type="Google" id="ProtNLM"/>
    </source>
</evidence>
<accession>A0ABY9UEZ6</accession>
<evidence type="ECO:0000313" key="1">
    <source>
        <dbReference type="EMBL" id="WND21464.1"/>
    </source>
</evidence>
<protein>
    <recommendedName>
        <fullName evidence="3">Metallo-beta-lactamase domain-containing protein</fullName>
    </recommendedName>
</protein>
<keyword evidence="2" id="KW-1185">Reference proteome</keyword>
<evidence type="ECO:0000313" key="2">
    <source>
        <dbReference type="Proteomes" id="UP001249394"/>
    </source>
</evidence>
<dbReference type="InterPro" id="IPR052159">
    <property type="entry name" value="Competence_DNA_uptake"/>
</dbReference>
<dbReference type="InterPro" id="IPR036866">
    <property type="entry name" value="RibonucZ/Hydroxyglut_hydro"/>
</dbReference>
<sequence>MSKHSIAPFDFESIVELYKINDFVGDIKSTDLVYFLLDVGNGDAQILLLPEQHGRRSVVVVDVARFKLVDRLFNALSDSPLLRNWDGEIEIAVATHPHRDHIYGMAKLLSSYTVREFWEPGCPLPSQSYFDMCATIEDIRHTTGHCLPTSGYERRIGNLVQLTVVAPSVALKHRFEEVEFDVNNSSIALLVEYPKMQVAQVGKRRLDYSRRRGNRLLLGADAQTASWAQVETEFPRSSSGDYLKADVFKVPHHGSKHGLNLELVERISPKYSLISCALGGGRHNFPHTVTQEILREAHYAIAVKGGSRPTDHELGIHQTSDQQLNNEPLGTIAVVIGRARNDLTLWRLRDNESQLSLQKAVCLSPTVVAWERVSGRPFER</sequence>